<feature type="region of interest" description="Disordered" evidence="2">
    <location>
        <begin position="211"/>
        <end position="237"/>
    </location>
</feature>
<keyword evidence="1" id="KW-0175">Coiled coil</keyword>
<dbReference type="RefSeq" id="XP_013791449.1">
    <property type="nucleotide sequence ID" value="XM_013935995.1"/>
</dbReference>
<accession>A0ABM1BZ69</accession>
<feature type="compositionally biased region" description="Basic and acidic residues" evidence="2">
    <location>
        <begin position="706"/>
        <end position="715"/>
    </location>
</feature>
<proteinExistence type="predicted"/>
<feature type="compositionally biased region" description="Basic and acidic residues" evidence="2">
    <location>
        <begin position="211"/>
        <end position="225"/>
    </location>
</feature>
<evidence type="ECO:0000313" key="3">
    <source>
        <dbReference type="Proteomes" id="UP000694941"/>
    </source>
</evidence>
<evidence type="ECO:0000256" key="1">
    <source>
        <dbReference type="SAM" id="Coils"/>
    </source>
</evidence>
<feature type="region of interest" description="Disordered" evidence="2">
    <location>
        <begin position="920"/>
        <end position="951"/>
    </location>
</feature>
<protein>
    <submittedName>
        <fullName evidence="4">Golgin subfamily A member 6-like protein 6</fullName>
    </submittedName>
</protein>
<sequence>MMQEPSFDGEVFDETANSFKELKFEKQTAFLDLSEREKIKNLDGASEETLMVFNMLQEPSFDGEVFDETVNSFFCRNNLAGFKETSEAEKMEETSTDRTSKALEAISDNEYLVLRSGSCEETVVNQKPGQDSGAESNNKAVLICVTPVAGHDIKERCAGLECAHESEVELCTVYNDISPQVFETIYVSLSSLQVLPVYGFVEAVCNEEKTKTEQVKQSDDQKETPDEACSFESEQREGNLETYQYRTEDTNNYQQELNNLNSMLEQKTKELVKLEKDFKGQENELWSRVKEMELLLETAENSKVGMEATVVELEHKLTSKENEFAEQIQNMEEQLSFDNCVISNLKKDVSVVQEELLTVKEKSNQIVKQLKEQMENLNDSEINKCQDDSGNSRPFLFEIEDPVSLLETFFKLVVAREARSIEGLNGELEKCKKELDNKFQEQAEQERKGEELVNEINLVKALLEEKEVSLALLTEEKEEERIKNIEELERKWQDEVESIQKKQEETLELLKIEHESEKELIKENLYGNYEMQITELRKEIERKNWEFEHLVSEQECELKKLNEKEMNELKRKIIEENENQITILQKDIKDKEIELELLKTTHEEKLQPFHRLTSLQEKRELKIKLSEENENQIFSYRKEIKEKIEEIMFLKIKHEEEIERIRHGMENEKKSLNDEYSLEISQLKEQIRKQNEELQSVMLQNEQEIKKTNDQKGNETSDLDSEDNKSKIDALCREIEEKVKELNHLKMKHNEELQTMRQKMQTDKAAMLNGLLRENQKYVDQFKKNMNEKIKESVKMEVQAAKESAWNQYCNEIKEKDKILKQLQEEIEAYKTHLKDVNTKLVPNFGGAGNIPPDTTQLSNLKELEEARKDLVKLNEEVSALNSEKEALESQVQEWKSQYEYMDQQRLIMSGFLTQYREKSEKQSQTKVETDPSLVLGEISGNKSNLTDQSNAVQLELTETKQLLNQLREKLEQKDKEEIQKE</sequence>
<dbReference type="GeneID" id="106475305"/>
<organism evidence="3 4">
    <name type="scientific">Limulus polyphemus</name>
    <name type="common">Atlantic horseshoe crab</name>
    <dbReference type="NCBI Taxonomy" id="6850"/>
    <lineage>
        <taxon>Eukaryota</taxon>
        <taxon>Metazoa</taxon>
        <taxon>Ecdysozoa</taxon>
        <taxon>Arthropoda</taxon>
        <taxon>Chelicerata</taxon>
        <taxon>Merostomata</taxon>
        <taxon>Xiphosura</taxon>
        <taxon>Limulidae</taxon>
        <taxon>Limulus</taxon>
    </lineage>
</organism>
<dbReference type="Proteomes" id="UP000694941">
    <property type="component" value="Unplaced"/>
</dbReference>
<evidence type="ECO:0000256" key="2">
    <source>
        <dbReference type="SAM" id="MobiDB-lite"/>
    </source>
</evidence>
<feature type="coiled-coil region" evidence="1">
    <location>
        <begin position="414"/>
        <end position="601"/>
    </location>
</feature>
<feature type="coiled-coil region" evidence="1">
    <location>
        <begin position="813"/>
        <end position="905"/>
    </location>
</feature>
<feature type="non-terminal residue" evidence="4">
    <location>
        <position position="982"/>
    </location>
</feature>
<feature type="compositionally biased region" description="Basic and acidic residues" evidence="2">
    <location>
        <begin position="920"/>
        <end position="930"/>
    </location>
</feature>
<name>A0ABM1BZ69_LIMPO</name>
<keyword evidence="3" id="KW-1185">Reference proteome</keyword>
<feature type="compositionally biased region" description="Polar residues" evidence="2">
    <location>
        <begin position="941"/>
        <end position="951"/>
    </location>
</feature>
<feature type="region of interest" description="Disordered" evidence="2">
    <location>
        <begin position="706"/>
        <end position="725"/>
    </location>
</feature>
<feature type="coiled-coil region" evidence="1">
    <location>
        <begin position="250"/>
        <end position="380"/>
    </location>
</feature>
<reference evidence="4" key="1">
    <citation type="submission" date="2025-08" db="UniProtKB">
        <authorList>
            <consortium name="RefSeq"/>
        </authorList>
    </citation>
    <scope>IDENTIFICATION</scope>
    <source>
        <tissue evidence="4">Muscle</tissue>
    </source>
</reference>
<gene>
    <name evidence="4" type="primary">LOC106475305</name>
</gene>
<evidence type="ECO:0000313" key="4">
    <source>
        <dbReference type="RefSeq" id="XP_013791449.1"/>
    </source>
</evidence>